<dbReference type="EC" id="2.1.1.221" evidence="1"/>
<accession>A0AAV1INN3</accession>
<organism evidence="8 9">
    <name type="scientific">Coccomyxa viridis</name>
    <dbReference type="NCBI Taxonomy" id="1274662"/>
    <lineage>
        <taxon>Eukaryota</taxon>
        <taxon>Viridiplantae</taxon>
        <taxon>Chlorophyta</taxon>
        <taxon>core chlorophytes</taxon>
        <taxon>Trebouxiophyceae</taxon>
        <taxon>Trebouxiophyceae incertae sedis</taxon>
        <taxon>Coccomyxaceae</taxon>
        <taxon>Coccomyxa</taxon>
    </lineage>
</organism>
<feature type="compositionally biased region" description="Basic and acidic residues" evidence="6">
    <location>
        <begin position="96"/>
        <end position="108"/>
    </location>
</feature>
<comment type="catalytic activity">
    <reaction evidence="5">
        <text>guanosine(9) in tRNA + S-adenosyl-L-methionine = N(1)-methylguanosine(9) in tRNA + S-adenosyl-L-homocysteine + H(+)</text>
        <dbReference type="Rhea" id="RHEA:43156"/>
        <dbReference type="Rhea" id="RHEA-COMP:10367"/>
        <dbReference type="Rhea" id="RHEA-COMP:10368"/>
        <dbReference type="ChEBI" id="CHEBI:15378"/>
        <dbReference type="ChEBI" id="CHEBI:57856"/>
        <dbReference type="ChEBI" id="CHEBI:59789"/>
        <dbReference type="ChEBI" id="CHEBI:73542"/>
        <dbReference type="ChEBI" id="CHEBI:74269"/>
        <dbReference type="EC" id="2.1.1.221"/>
    </reaction>
</comment>
<dbReference type="Gene3D" id="3.40.1280.30">
    <property type="match status" value="1"/>
</dbReference>
<keyword evidence="2" id="KW-0489">Methyltransferase</keyword>
<evidence type="ECO:0000259" key="7">
    <source>
        <dbReference type="PROSITE" id="PS51675"/>
    </source>
</evidence>
<keyword evidence="3" id="KW-0808">Transferase</keyword>
<evidence type="ECO:0000256" key="1">
    <source>
        <dbReference type="ARBA" id="ARBA00012797"/>
    </source>
</evidence>
<evidence type="ECO:0000313" key="8">
    <source>
        <dbReference type="EMBL" id="CAK0787872.1"/>
    </source>
</evidence>
<dbReference type="EMBL" id="CAUYUE010000018">
    <property type="protein sequence ID" value="CAK0787872.1"/>
    <property type="molecule type" value="Genomic_DNA"/>
</dbReference>
<dbReference type="GO" id="GO:0000049">
    <property type="term" value="F:tRNA binding"/>
    <property type="evidence" value="ECO:0007669"/>
    <property type="project" value="TreeGrafter"/>
</dbReference>
<feature type="domain" description="SAM-dependent MTase TRM10-type" evidence="7">
    <location>
        <begin position="102"/>
        <end position="163"/>
    </location>
</feature>
<protein>
    <recommendedName>
        <fullName evidence="1">tRNA (guanine(9)-N(1))-methyltransferase</fullName>
        <ecNumber evidence="1">2.1.1.221</ecNumber>
    </recommendedName>
</protein>
<reference evidence="8 9" key="1">
    <citation type="submission" date="2023-10" db="EMBL/GenBank/DDBJ databases">
        <authorList>
            <person name="Maclean D."/>
            <person name="Macfadyen A."/>
        </authorList>
    </citation>
    <scope>NUCLEOTIDE SEQUENCE [LARGE SCALE GENOMIC DNA]</scope>
</reference>
<feature type="compositionally biased region" description="Basic and acidic residues" evidence="6">
    <location>
        <begin position="39"/>
        <end position="83"/>
    </location>
</feature>
<dbReference type="PROSITE" id="PS51675">
    <property type="entry name" value="SAM_MT_TRM10"/>
    <property type="match status" value="1"/>
</dbReference>
<dbReference type="PANTHER" id="PTHR13563">
    <property type="entry name" value="TRNA (GUANINE-9-) METHYLTRANSFERASE"/>
    <property type="match status" value="1"/>
</dbReference>
<proteinExistence type="predicted"/>
<evidence type="ECO:0000256" key="6">
    <source>
        <dbReference type="SAM" id="MobiDB-lite"/>
    </source>
</evidence>
<comment type="caution">
    <text evidence="8">The sequence shown here is derived from an EMBL/GenBank/DDBJ whole genome shotgun (WGS) entry which is preliminary data.</text>
</comment>
<evidence type="ECO:0000313" key="9">
    <source>
        <dbReference type="Proteomes" id="UP001314263"/>
    </source>
</evidence>
<feature type="compositionally biased region" description="Polar residues" evidence="6">
    <location>
        <begin position="16"/>
        <end position="32"/>
    </location>
</feature>
<dbReference type="GO" id="GO:0008168">
    <property type="term" value="F:methyltransferase activity"/>
    <property type="evidence" value="ECO:0007669"/>
    <property type="project" value="UniProtKB-KW"/>
</dbReference>
<dbReference type="GO" id="GO:0002939">
    <property type="term" value="P:tRNA N1-guanine methylation"/>
    <property type="evidence" value="ECO:0007669"/>
    <property type="project" value="TreeGrafter"/>
</dbReference>
<dbReference type="GO" id="GO:0005634">
    <property type="term" value="C:nucleus"/>
    <property type="evidence" value="ECO:0007669"/>
    <property type="project" value="TreeGrafter"/>
</dbReference>
<dbReference type="Proteomes" id="UP001314263">
    <property type="component" value="Unassembled WGS sequence"/>
</dbReference>
<keyword evidence="9" id="KW-1185">Reference proteome</keyword>
<dbReference type="PANTHER" id="PTHR13563:SF13">
    <property type="entry name" value="TRNA METHYLTRANSFERASE 10 HOMOLOG A"/>
    <property type="match status" value="1"/>
</dbReference>
<sequence>MVEDESVGCQADHSLDVNNADSSAPVTQLSKNQQKKQRRQEAARQKHLAKKAEEKAARKASQEKKLAEREQHIAQMTEKERQAWDQQTQGKRQARKQAEKDRKEKLQRALDSGQRIIIDLDFADKMTGAELRSVCKQLAYSYSANTRAARPGHLILTSYQANL</sequence>
<name>A0AAV1INN3_9CHLO</name>
<evidence type="ECO:0000256" key="3">
    <source>
        <dbReference type="ARBA" id="ARBA00022679"/>
    </source>
</evidence>
<dbReference type="AlphaFoldDB" id="A0AAV1INN3"/>
<evidence type="ECO:0000256" key="5">
    <source>
        <dbReference type="ARBA" id="ARBA00048434"/>
    </source>
</evidence>
<dbReference type="InterPro" id="IPR028564">
    <property type="entry name" value="MT_TRM10-typ"/>
</dbReference>
<dbReference type="InterPro" id="IPR007356">
    <property type="entry name" value="tRNA_m1G_MeTrfase_euk"/>
</dbReference>
<evidence type="ECO:0000256" key="2">
    <source>
        <dbReference type="ARBA" id="ARBA00022603"/>
    </source>
</evidence>
<gene>
    <name evidence="8" type="ORF">CVIRNUC_011094</name>
</gene>
<feature type="region of interest" description="Disordered" evidence="6">
    <location>
        <begin position="1"/>
        <end position="108"/>
    </location>
</feature>
<keyword evidence="4" id="KW-0949">S-adenosyl-L-methionine</keyword>
<evidence type="ECO:0000256" key="4">
    <source>
        <dbReference type="ARBA" id="ARBA00022691"/>
    </source>
</evidence>
<dbReference type="InterPro" id="IPR038459">
    <property type="entry name" value="MT_TRM10-typ_sf"/>
</dbReference>